<evidence type="ECO:0000256" key="1">
    <source>
        <dbReference type="ARBA" id="ARBA00022630"/>
    </source>
</evidence>
<dbReference type="InterPro" id="IPR023753">
    <property type="entry name" value="FAD/NAD-binding_dom"/>
</dbReference>
<dbReference type="PANTHER" id="PTHR43557">
    <property type="entry name" value="APOPTOSIS-INDUCING FACTOR 1"/>
    <property type="match status" value="1"/>
</dbReference>
<evidence type="ECO:0000256" key="3">
    <source>
        <dbReference type="ARBA" id="ARBA00023002"/>
    </source>
</evidence>
<dbReference type="EMBL" id="FOBL01000014">
    <property type="protein sequence ID" value="SEL89328.1"/>
    <property type="molecule type" value="Genomic_DNA"/>
</dbReference>
<keyword evidence="2" id="KW-0274">FAD</keyword>
<dbReference type="GO" id="GO:0071949">
    <property type="term" value="F:FAD binding"/>
    <property type="evidence" value="ECO:0007669"/>
    <property type="project" value="TreeGrafter"/>
</dbReference>
<dbReference type="Proteomes" id="UP000321425">
    <property type="component" value="Unassembled WGS sequence"/>
</dbReference>
<evidence type="ECO:0000256" key="2">
    <source>
        <dbReference type="ARBA" id="ARBA00022827"/>
    </source>
</evidence>
<dbReference type="InterPro" id="IPR036188">
    <property type="entry name" value="FAD/NAD-bd_sf"/>
</dbReference>
<dbReference type="InterPro" id="IPR050446">
    <property type="entry name" value="FAD-oxidoreductase/Apoptosis"/>
</dbReference>
<evidence type="ECO:0000313" key="6">
    <source>
        <dbReference type="EMBL" id="SEL89328.1"/>
    </source>
</evidence>
<evidence type="ECO:0000313" key="8">
    <source>
        <dbReference type="Proteomes" id="UP000321425"/>
    </source>
</evidence>
<evidence type="ECO:0000313" key="5">
    <source>
        <dbReference type="EMBL" id="GEK88573.1"/>
    </source>
</evidence>
<sequence length="402" mass="44451">MTLSSENYYDYLFIGGGIAAGYAAEGIREVDKKGSIGILSSDQDGPYTRPALTKKIWTDDTFTVDDVPFDTAEETDADVMLETVVTTIDRQNKSVTTEDGKSYTYSKLLLVTGGEPQTLDGPEDDRVIAFRSFEDYRKLRDVSGDNQHVIVVGGSYIGTELAANLKLNNTEVTLIYPQQVLGDTRFPLELAKEYEDSYRKAGVTLMHDSRADSYKKDDGKLVLELEDGETVEGDALVLGLGVKPRLSLAEEAGLDVEDGVIVDDYFRTSDPDVYAAGDISAYPDPILGRHRIEHVDHARKSGTAVGKSMAGAGEPYDYTPYFYSKVFDISWKAIGTLDPDLHIFIDHVDDGKVAYYLKEGKPVGILTWNVEPDLDKVREVLKNPPETAEDLRGLIRDKEDDS</sequence>
<reference evidence="5 8" key="2">
    <citation type="submission" date="2019-07" db="EMBL/GenBank/DDBJ databases">
        <title>Whole genome shotgun sequence of Alkalibacterium putridalgicola NBRC 103243.</title>
        <authorList>
            <person name="Hosoyama A."/>
            <person name="Uohara A."/>
            <person name="Ohji S."/>
            <person name="Ichikawa N."/>
        </authorList>
    </citation>
    <scope>NUCLEOTIDE SEQUENCE [LARGE SCALE GENOMIC DNA]</scope>
    <source>
        <strain evidence="5 8">NBRC 103243</strain>
    </source>
</reference>
<dbReference type="Gene3D" id="3.50.50.60">
    <property type="entry name" value="FAD/NAD(P)-binding domain"/>
    <property type="match status" value="2"/>
</dbReference>
<organism evidence="6 7">
    <name type="scientific">Alkalibacterium putridalgicola</name>
    <dbReference type="NCBI Taxonomy" id="426703"/>
    <lineage>
        <taxon>Bacteria</taxon>
        <taxon>Bacillati</taxon>
        <taxon>Bacillota</taxon>
        <taxon>Bacilli</taxon>
        <taxon>Lactobacillales</taxon>
        <taxon>Carnobacteriaceae</taxon>
        <taxon>Alkalibacterium</taxon>
    </lineage>
</organism>
<feature type="domain" description="FAD/NAD(P)-binding" evidence="4">
    <location>
        <begin position="9"/>
        <end position="302"/>
    </location>
</feature>
<dbReference type="EMBL" id="BJUX01000004">
    <property type="protein sequence ID" value="GEK88573.1"/>
    <property type="molecule type" value="Genomic_DNA"/>
</dbReference>
<dbReference type="GO" id="GO:0012501">
    <property type="term" value="P:programmed cell death"/>
    <property type="evidence" value="ECO:0007669"/>
    <property type="project" value="TreeGrafter"/>
</dbReference>
<dbReference type="InterPro" id="IPR016156">
    <property type="entry name" value="FAD/NAD-linked_Rdtase_dimer_sf"/>
</dbReference>
<dbReference type="SUPFAM" id="SSF51905">
    <property type="entry name" value="FAD/NAD(P)-binding domain"/>
    <property type="match status" value="1"/>
</dbReference>
<keyword evidence="8" id="KW-1185">Reference proteome</keyword>
<keyword evidence="3" id="KW-0560">Oxidoreductase</keyword>
<dbReference type="OrthoDB" id="9792592at2"/>
<keyword evidence="1" id="KW-0285">Flavoprotein</keyword>
<dbReference type="GO" id="GO:0016174">
    <property type="term" value="F:NAD(P)H oxidase H2O2-forming activity"/>
    <property type="evidence" value="ECO:0007669"/>
    <property type="project" value="TreeGrafter"/>
</dbReference>
<dbReference type="GO" id="GO:0005737">
    <property type="term" value="C:cytoplasm"/>
    <property type="evidence" value="ECO:0007669"/>
    <property type="project" value="TreeGrafter"/>
</dbReference>
<dbReference type="Pfam" id="PF07992">
    <property type="entry name" value="Pyr_redox_2"/>
    <property type="match status" value="1"/>
</dbReference>
<evidence type="ECO:0000313" key="7">
    <source>
        <dbReference type="Proteomes" id="UP000198548"/>
    </source>
</evidence>
<dbReference type="GO" id="GO:0033108">
    <property type="term" value="P:mitochondrial respiratory chain complex assembly"/>
    <property type="evidence" value="ECO:0007669"/>
    <property type="project" value="TreeGrafter"/>
</dbReference>
<dbReference type="PANTHER" id="PTHR43557:SF4">
    <property type="entry name" value="APOPTOSIS-INDUCING FACTOR 1, MITOCHONDRIAL"/>
    <property type="match status" value="1"/>
</dbReference>
<dbReference type="Gene3D" id="3.30.390.30">
    <property type="match status" value="1"/>
</dbReference>
<dbReference type="RefSeq" id="WP_091488150.1">
    <property type="nucleotide sequence ID" value="NZ_BJUX01000004.1"/>
</dbReference>
<accession>A0A1H7TXZ5</accession>
<name>A0A1H7TXZ5_9LACT</name>
<dbReference type="AlphaFoldDB" id="A0A1H7TXZ5"/>
<reference evidence="6 7" key="1">
    <citation type="submission" date="2016-10" db="EMBL/GenBank/DDBJ databases">
        <authorList>
            <person name="de Groot N.N."/>
        </authorList>
    </citation>
    <scope>NUCLEOTIDE SEQUENCE [LARGE SCALE GENOMIC DNA]</scope>
    <source>
        <strain evidence="6 7">DSM 19182</strain>
    </source>
</reference>
<protein>
    <submittedName>
        <fullName evidence="6">NADPH-dependent 2,4-dienoyl-CoA reductase, sulfur reductase</fullName>
    </submittedName>
    <submittedName>
        <fullName evidence="5">Pyridine nucleotide-disulfide oxidoreductase</fullName>
    </submittedName>
</protein>
<dbReference type="STRING" id="426703.SAMN04488100_11461"/>
<dbReference type="Proteomes" id="UP000198548">
    <property type="component" value="Unassembled WGS sequence"/>
</dbReference>
<proteinExistence type="predicted"/>
<dbReference type="PRINTS" id="PR00368">
    <property type="entry name" value="FADPNR"/>
</dbReference>
<evidence type="ECO:0000259" key="4">
    <source>
        <dbReference type="Pfam" id="PF07992"/>
    </source>
</evidence>
<dbReference type="SUPFAM" id="SSF55424">
    <property type="entry name" value="FAD/NAD-linked reductases, dimerisation (C-terminal) domain"/>
    <property type="match status" value="1"/>
</dbReference>
<gene>
    <name evidence="5" type="ORF">APU01nite_06120</name>
    <name evidence="6" type="ORF">SAMN04488100_11461</name>
</gene>